<dbReference type="GO" id="GO:0005509">
    <property type="term" value="F:calcium ion binding"/>
    <property type="evidence" value="ECO:0007669"/>
    <property type="project" value="InterPro"/>
</dbReference>
<comment type="caution">
    <text evidence="2">The sequence shown here is derived from an EMBL/GenBank/DDBJ whole genome shotgun (WGS) entry which is preliminary data.</text>
</comment>
<protein>
    <submittedName>
        <fullName evidence="2">Cadherin repeat domain-containing protein</fullName>
    </submittedName>
</protein>
<dbReference type="Gene3D" id="2.60.40.60">
    <property type="entry name" value="Cadherins"/>
    <property type="match status" value="1"/>
</dbReference>
<dbReference type="EMBL" id="RAHX01000001">
    <property type="protein sequence ID" value="RJY07964.1"/>
    <property type="molecule type" value="Genomic_DNA"/>
</dbReference>
<feature type="chain" id="PRO_5019449695" evidence="1">
    <location>
        <begin position="19"/>
        <end position="480"/>
    </location>
</feature>
<dbReference type="Proteomes" id="UP000285232">
    <property type="component" value="Unassembled WGS sequence"/>
</dbReference>
<dbReference type="InterPro" id="IPR015919">
    <property type="entry name" value="Cadherin-like_sf"/>
</dbReference>
<evidence type="ECO:0000256" key="1">
    <source>
        <dbReference type="SAM" id="SignalP"/>
    </source>
</evidence>
<feature type="signal peptide" evidence="1">
    <location>
        <begin position="1"/>
        <end position="18"/>
    </location>
</feature>
<evidence type="ECO:0000313" key="3">
    <source>
        <dbReference type="Proteomes" id="UP000285232"/>
    </source>
</evidence>
<keyword evidence="3" id="KW-1185">Reference proteome</keyword>
<dbReference type="SUPFAM" id="SSF49313">
    <property type="entry name" value="Cadherin-like"/>
    <property type="match status" value="1"/>
</dbReference>
<dbReference type="AlphaFoldDB" id="A0A419RQA6"/>
<dbReference type="InterPro" id="IPR011042">
    <property type="entry name" value="6-blade_b-propeller_TolB-like"/>
</dbReference>
<keyword evidence="1" id="KW-0732">Signal</keyword>
<organism evidence="2 3">
    <name type="scientific">Aurantiacibacter aquimixticola</name>
    <dbReference type="NCBI Taxonomy" id="1958945"/>
    <lineage>
        <taxon>Bacteria</taxon>
        <taxon>Pseudomonadati</taxon>
        <taxon>Pseudomonadota</taxon>
        <taxon>Alphaproteobacteria</taxon>
        <taxon>Sphingomonadales</taxon>
        <taxon>Erythrobacteraceae</taxon>
        <taxon>Aurantiacibacter</taxon>
    </lineage>
</organism>
<evidence type="ECO:0000313" key="2">
    <source>
        <dbReference type="EMBL" id="RJY07964.1"/>
    </source>
</evidence>
<accession>A0A419RQA6</accession>
<dbReference type="PROSITE" id="PS51257">
    <property type="entry name" value="PROKAR_LIPOPROTEIN"/>
    <property type="match status" value="1"/>
</dbReference>
<proteinExistence type="predicted"/>
<dbReference type="CDD" id="cd11304">
    <property type="entry name" value="Cadherin_repeat"/>
    <property type="match status" value="1"/>
</dbReference>
<reference evidence="2 3" key="1">
    <citation type="journal article" date="2017" name="Int. J. Syst. Evol. Microbiol.">
        <title>Erythrobacter aquimixticola sp. nov., isolated from the junction between the ocean and a freshwater spring.</title>
        <authorList>
            <person name="Park S."/>
            <person name="Jung Y.T."/>
            <person name="Choi S.J."/>
            <person name="Yoon J.H."/>
        </authorList>
    </citation>
    <scope>NUCLEOTIDE SEQUENCE [LARGE SCALE GENOMIC DNA]</scope>
    <source>
        <strain evidence="2 3">JSSK-14</strain>
    </source>
</reference>
<dbReference type="Gene3D" id="2.120.10.30">
    <property type="entry name" value="TolB, C-terminal domain"/>
    <property type="match status" value="1"/>
</dbReference>
<dbReference type="GO" id="GO:0016020">
    <property type="term" value="C:membrane"/>
    <property type="evidence" value="ECO:0007669"/>
    <property type="project" value="InterPro"/>
</dbReference>
<gene>
    <name evidence="2" type="ORF">D6201_00080</name>
</gene>
<sequence length="480" mass="50532">MDILQMRISWVCAGVAGAALLLAGCGGGSSGNGGGGGGGGTANLPPRFTNSNAISFVESQTFTDDRAVVQLAATDPDSSSLVFSFVQGKDAALFSFVNGPGRIAFNQAPSFETPRDADGDNVYEIDVSVSDGVNTTRQTIRITVTNSLEGLLFSEVATGLGQNGKIAFLEDTKDILVVDQAGNMARVDATTGAITRAPRRIAFGAGTIIGTATESLNQRGGKFYALASDGTHVRLLDVQYDTGAAELIWEYRSPAPIEASLGLLGDDPVVALGDAGSPTAAQDPDDPRGNVIGFVFTSDTATPTVAVRTPISRGWGLHNPIFALSGFAGDILIDRGERSNEANAARFNLGQANANFEWPIRDGETDVGFSGTVVGERVPPRLVQEIGANNAGLWLDAGDSLQGDSWRGVWIISDANGNIWTWDSVNSGPLERRNVDFGITNPTSARAFVSIDNGDRASENVFHVFLLRADGRLFRADTQR</sequence>
<name>A0A419RQA6_9SPHN</name>